<proteinExistence type="predicted"/>
<evidence type="ECO:0000313" key="3">
    <source>
        <dbReference type="Proteomes" id="UP000693672"/>
    </source>
</evidence>
<accession>A0A916K2D1</accession>
<gene>
    <name evidence="2" type="ORF">PAESOLCIP111_01970</name>
</gene>
<evidence type="ECO:0000259" key="1">
    <source>
        <dbReference type="Pfam" id="PF24032"/>
    </source>
</evidence>
<dbReference type="Proteomes" id="UP000693672">
    <property type="component" value="Unassembled WGS sequence"/>
</dbReference>
<keyword evidence="3" id="KW-1185">Reference proteome</keyword>
<dbReference type="Pfam" id="PF24032">
    <property type="entry name" value="YQBQ"/>
    <property type="match status" value="1"/>
</dbReference>
<dbReference type="RefSeq" id="WP_218091753.1">
    <property type="nucleotide sequence ID" value="NZ_CAJVAS010000006.1"/>
</dbReference>
<protein>
    <recommendedName>
        <fullName evidence="1">YqbQ/XkdQ domain-containing protein</fullName>
    </recommendedName>
</protein>
<name>A0A916K2D1_9BACL</name>
<dbReference type="AlphaFoldDB" id="A0A916K2D1"/>
<organism evidence="2 3">
    <name type="scientific">Paenibacillus solanacearum</name>
    <dbReference type="NCBI Taxonomy" id="2048548"/>
    <lineage>
        <taxon>Bacteria</taxon>
        <taxon>Bacillati</taxon>
        <taxon>Bacillota</taxon>
        <taxon>Bacilli</taxon>
        <taxon>Bacillales</taxon>
        <taxon>Paenibacillaceae</taxon>
        <taxon>Paenibacillus</taxon>
    </lineage>
</organism>
<evidence type="ECO:0000313" key="2">
    <source>
        <dbReference type="EMBL" id="CAG7617010.1"/>
    </source>
</evidence>
<dbReference type="EMBL" id="CAJVAS010000006">
    <property type="protein sequence ID" value="CAG7617010.1"/>
    <property type="molecule type" value="Genomic_DNA"/>
</dbReference>
<dbReference type="InterPro" id="IPR056937">
    <property type="entry name" value="YqbQ/XkdQ"/>
</dbReference>
<feature type="domain" description="YqbQ/XkdQ" evidence="1">
    <location>
        <begin position="24"/>
        <end position="318"/>
    </location>
</feature>
<comment type="caution">
    <text evidence="2">The sequence shown here is derived from an EMBL/GenBank/DDBJ whole genome shotgun (WGS) entry which is preliminary data.</text>
</comment>
<reference evidence="2" key="1">
    <citation type="submission" date="2021-06" db="EMBL/GenBank/DDBJ databases">
        <authorList>
            <person name="Criscuolo A."/>
        </authorList>
    </citation>
    <scope>NUCLEOTIDE SEQUENCE</scope>
    <source>
        <strain evidence="2">CIP111600</strain>
    </source>
</reference>
<sequence length="330" mass="38182">MLTIIIDNKDGMMWDISGIVPEASYKTSRIGKASTFEFKLVHGGLYQSADFKINVGDIVRVRHNETNLFYGFIFTIEEGRGEEVSVSAYDQLRYLQANESYQFFDMTATDMIRLIAKDFELNVGTLDDTGYKIPAMIEDNKKLFDIICKALTFTLQSTGRNYVLFDNFGELTLRNIEELTLDCSLGDMSLLYDYKHKRSIEDAYNVVKLVQENKEKQLHREYVLMNSNNIRKWGKLQYFQIIDEKLNTAQVNEKLETTMRLRNREKRSFHMDALGDSRVRAGFYVSVNISELGLDQFFLVNECKHKFDGMDHTMSLELIGVFQGGFTGDY</sequence>